<sequence length="223" mass="26106">MKNMLLSLLVLTSVFVFSYDYTFYDLGIAHKISNIEDKPLLIYFSSPSCIYCKKFENEVLSSKEFQEILKAAYIFVKINPNNKKTVFLDKEFTNNELFSAFGIRGTPTFVFWHQDKAITSIPGYMPLNDFKKALMYILRFLYEDYKETFKVYSKKDDFYLGNKQIISVSKDDFDFVKENDKNSIFLDSLNKDINPYNVYLTKSKDIAKKLSKNGALRVLILEE</sequence>
<keyword evidence="3" id="KW-1185">Reference proteome</keyword>
<proteinExistence type="predicted"/>
<protein>
    <submittedName>
        <fullName evidence="2">Thioredoxin</fullName>
    </submittedName>
</protein>
<dbReference type="InterPro" id="IPR013766">
    <property type="entry name" value="Thioredoxin_domain"/>
</dbReference>
<evidence type="ECO:0000313" key="2">
    <source>
        <dbReference type="EMBL" id="ONN26879.1"/>
    </source>
</evidence>
<dbReference type="RefSeq" id="WP_077198440.1">
    <property type="nucleotide sequence ID" value="NZ_LBFC01000021.1"/>
</dbReference>
<evidence type="ECO:0000313" key="3">
    <source>
        <dbReference type="Proteomes" id="UP000242616"/>
    </source>
</evidence>
<dbReference type="InterPro" id="IPR012336">
    <property type="entry name" value="Thioredoxin-like_fold"/>
</dbReference>
<comment type="caution">
    <text evidence="2">The sequence shown here is derived from an EMBL/GenBank/DDBJ whole genome shotgun (WGS) entry which is preliminary data.</text>
</comment>
<dbReference type="Gene3D" id="3.40.30.10">
    <property type="entry name" value="Glutaredoxin"/>
    <property type="match status" value="1"/>
</dbReference>
<gene>
    <name evidence="2" type="ORF">XJ44_06180</name>
</gene>
<accession>A0ABX3IGA6</accession>
<dbReference type="SUPFAM" id="SSF52833">
    <property type="entry name" value="Thioredoxin-like"/>
    <property type="match status" value="1"/>
</dbReference>
<dbReference type="Proteomes" id="UP000242616">
    <property type="component" value="Unassembled WGS sequence"/>
</dbReference>
<evidence type="ECO:0000259" key="1">
    <source>
        <dbReference type="PROSITE" id="PS51352"/>
    </source>
</evidence>
<reference evidence="2 3" key="1">
    <citation type="submission" date="2015-06" db="EMBL/GenBank/DDBJ databases">
        <title>Genome sequencing of Thermotogales isolates from hydrothermal vents.</title>
        <authorList>
            <person name="Haverkamp T.H."/>
            <person name="Kublanov I.V."/>
            <person name="Nesbo C.L."/>
        </authorList>
    </citation>
    <scope>NUCLEOTIDE SEQUENCE [LARGE SCALE GENOMIC DNA]</scope>
    <source>
        <strain evidence="3">ik275mar</strain>
    </source>
</reference>
<dbReference type="EMBL" id="LBFC01000021">
    <property type="protein sequence ID" value="ONN26879.1"/>
    <property type="molecule type" value="Genomic_DNA"/>
</dbReference>
<dbReference type="InterPro" id="IPR036249">
    <property type="entry name" value="Thioredoxin-like_sf"/>
</dbReference>
<dbReference type="Pfam" id="PF13098">
    <property type="entry name" value="Thioredoxin_2"/>
    <property type="match status" value="1"/>
</dbReference>
<dbReference type="PROSITE" id="PS51352">
    <property type="entry name" value="THIOREDOXIN_2"/>
    <property type="match status" value="1"/>
</dbReference>
<organism evidence="2 3">
    <name type="scientific">Thermosipho affectus</name>
    <dbReference type="NCBI Taxonomy" id="660294"/>
    <lineage>
        <taxon>Bacteria</taxon>
        <taxon>Thermotogati</taxon>
        <taxon>Thermotogota</taxon>
        <taxon>Thermotogae</taxon>
        <taxon>Thermotogales</taxon>
        <taxon>Fervidobacteriaceae</taxon>
        <taxon>Thermosipho</taxon>
    </lineage>
</organism>
<feature type="domain" description="Thioredoxin" evidence="1">
    <location>
        <begin position="1"/>
        <end position="139"/>
    </location>
</feature>
<name>A0ABX3IGA6_9BACT</name>